<protein>
    <recommendedName>
        <fullName evidence="5">F-box domain-containing protein</fullName>
    </recommendedName>
</protein>
<dbReference type="PANTHER" id="PTHR42085">
    <property type="entry name" value="F-BOX DOMAIN-CONTAINING PROTEIN"/>
    <property type="match status" value="1"/>
</dbReference>
<evidence type="ECO:0000313" key="2">
    <source>
        <dbReference type="EMBL" id="KAF4301974.1"/>
    </source>
</evidence>
<dbReference type="Proteomes" id="UP000572817">
    <property type="component" value="Unassembled WGS sequence"/>
</dbReference>
<name>A0A8H4MWY3_9PEZI</name>
<feature type="region of interest" description="Disordered" evidence="1">
    <location>
        <begin position="359"/>
        <end position="380"/>
    </location>
</feature>
<feature type="compositionally biased region" description="Basic and acidic residues" evidence="1">
    <location>
        <begin position="359"/>
        <end position="369"/>
    </location>
</feature>
<evidence type="ECO:0000256" key="1">
    <source>
        <dbReference type="SAM" id="MobiDB-lite"/>
    </source>
</evidence>
<organism evidence="2 4">
    <name type="scientific">Botryosphaeria dothidea</name>
    <dbReference type="NCBI Taxonomy" id="55169"/>
    <lineage>
        <taxon>Eukaryota</taxon>
        <taxon>Fungi</taxon>
        <taxon>Dikarya</taxon>
        <taxon>Ascomycota</taxon>
        <taxon>Pezizomycotina</taxon>
        <taxon>Dothideomycetes</taxon>
        <taxon>Dothideomycetes incertae sedis</taxon>
        <taxon>Botryosphaeriales</taxon>
        <taxon>Botryosphaeriaceae</taxon>
        <taxon>Botryosphaeria</taxon>
    </lineage>
</organism>
<dbReference type="InterPro" id="IPR038883">
    <property type="entry name" value="AN11006-like"/>
</dbReference>
<dbReference type="EMBL" id="WWBZ02000040">
    <property type="protein sequence ID" value="KAF4305524.1"/>
    <property type="molecule type" value="Genomic_DNA"/>
</dbReference>
<sequence>MADPHKQSTTIEHGHFDGVPHRQTHTDQRKMPAQLLLTRSCYFPFLDLPRELRDMIYAVMLVRGDVKCIARKVTTDSTLSVKSSKIPVKQRGTFIASLHRNEGTIEYKMSYKIRTRSDLSDYISIFLINNQVYHEATRIFYLRNKFCFPGVLHYRRLPPSVCCAFLQDRTSYTLGYIRSLEIEIQPRIRSRTKCPQTGDAIITHRLLAMVEVINTNLTQLEHLSFQFIGEPPDLRKLPWPYDLEWVDVLLRLPKLKSLAVCYNNANSGRYTHSSDDVGRMVAFVSFLRSRLLKNGDQLGTRNIQVHNRHDVGLYNGFWKRKKDRVLEIKCHDNDKGKSLLQPVRRKSPRVTGVVQKRLKGENRANEERRRSVKSHFHTQGDGNAWKRYSLSKSQLRGEQWGASDVSDWDVSDDSDNDSLNGIDISGMNTSYAVDKGYLQNRDETEG</sequence>
<evidence type="ECO:0000313" key="3">
    <source>
        <dbReference type="EMBL" id="KAF4305524.1"/>
    </source>
</evidence>
<comment type="caution">
    <text evidence="2">The sequence shown here is derived from an EMBL/GenBank/DDBJ whole genome shotgun (WGS) entry which is preliminary data.</text>
</comment>
<dbReference type="OrthoDB" id="3634130at2759"/>
<reference evidence="2 4" key="1">
    <citation type="submission" date="2020-04" db="EMBL/GenBank/DDBJ databases">
        <title>Genome Assembly and Annotation of Botryosphaeria dothidea sdau 11-99, a Latent Pathogen of Apple Fruit Ring Rot in China.</title>
        <authorList>
            <person name="Yu C."/>
            <person name="Diao Y."/>
            <person name="Lu Q."/>
            <person name="Zhao J."/>
            <person name="Cui S."/>
            <person name="Peng C."/>
            <person name="He B."/>
            <person name="Liu H."/>
        </authorList>
    </citation>
    <scope>NUCLEOTIDE SEQUENCE [LARGE SCALE GENOMIC DNA]</scope>
    <source>
        <strain evidence="2">Sdau11-99</strain>
        <strain evidence="4">sdau11-99</strain>
    </source>
</reference>
<dbReference type="EMBL" id="WWBZ02000073">
    <property type="protein sequence ID" value="KAF4301974.1"/>
    <property type="molecule type" value="Genomic_DNA"/>
</dbReference>
<feature type="region of interest" description="Disordered" evidence="1">
    <location>
        <begin position="1"/>
        <end position="28"/>
    </location>
</feature>
<feature type="compositionally biased region" description="Acidic residues" evidence="1">
    <location>
        <begin position="406"/>
        <end position="416"/>
    </location>
</feature>
<proteinExistence type="predicted"/>
<evidence type="ECO:0008006" key="5">
    <source>
        <dbReference type="Google" id="ProtNLM"/>
    </source>
</evidence>
<evidence type="ECO:0000313" key="4">
    <source>
        <dbReference type="Proteomes" id="UP000572817"/>
    </source>
</evidence>
<accession>A0A8H4MWY3</accession>
<dbReference type="AlphaFoldDB" id="A0A8H4MWY3"/>
<feature type="region of interest" description="Disordered" evidence="1">
    <location>
        <begin position="404"/>
        <end position="446"/>
    </location>
</feature>
<gene>
    <name evidence="3" type="ORF">GTA08_BOTSDO06159</name>
    <name evidence="2" type="ORF">GTA08_BOTSDO10340</name>
</gene>
<dbReference type="PANTHER" id="PTHR42085:SF2">
    <property type="entry name" value="F-BOX DOMAIN-CONTAINING PROTEIN"/>
    <property type="match status" value="1"/>
</dbReference>
<keyword evidence="4" id="KW-1185">Reference proteome</keyword>